<reference evidence="1" key="1">
    <citation type="submission" date="2023-04" db="EMBL/GenBank/DDBJ databases">
        <title>A chromosome-level genome assembly of the parasitoid wasp Eretmocerus hayati.</title>
        <authorList>
            <person name="Zhong Y."/>
            <person name="Liu S."/>
            <person name="Liu Y."/>
        </authorList>
    </citation>
    <scope>NUCLEOTIDE SEQUENCE</scope>
    <source>
        <strain evidence="1">ZJU_SS_LIU_2023</strain>
    </source>
</reference>
<evidence type="ECO:0000313" key="2">
    <source>
        <dbReference type="Proteomes" id="UP001239111"/>
    </source>
</evidence>
<protein>
    <submittedName>
        <fullName evidence="1">Uncharacterized protein</fullName>
    </submittedName>
</protein>
<evidence type="ECO:0000313" key="1">
    <source>
        <dbReference type="EMBL" id="KAJ8685448.1"/>
    </source>
</evidence>
<keyword evidence="2" id="KW-1185">Reference proteome</keyword>
<organism evidence="1 2">
    <name type="scientific">Eretmocerus hayati</name>
    <dbReference type="NCBI Taxonomy" id="131215"/>
    <lineage>
        <taxon>Eukaryota</taxon>
        <taxon>Metazoa</taxon>
        <taxon>Ecdysozoa</taxon>
        <taxon>Arthropoda</taxon>
        <taxon>Hexapoda</taxon>
        <taxon>Insecta</taxon>
        <taxon>Pterygota</taxon>
        <taxon>Neoptera</taxon>
        <taxon>Endopterygota</taxon>
        <taxon>Hymenoptera</taxon>
        <taxon>Apocrita</taxon>
        <taxon>Proctotrupomorpha</taxon>
        <taxon>Chalcidoidea</taxon>
        <taxon>Aphelinidae</taxon>
        <taxon>Aphelininae</taxon>
        <taxon>Eretmocerus</taxon>
    </lineage>
</organism>
<name>A0ACC2PPQ7_9HYME</name>
<proteinExistence type="predicted"/>
<accession>A0ACC2PPQ7</accession>
<comment type="caution">
    <text evidence="1">The sequence shown here is derived from an EMBL/GenBank/DDBJ whole genome shotgun (WGS) entry which is preliminary data.</text>
</comment>
<gene>
    <name evidence="1" type="ORF">QAD02_021241</name>
</gene>
<dbReference type="Proteomes" id="UP001239111">
    <property type="component" value="Chromosome 1"/>
</dbReference>
<dbReference type="EMBL" id="CM056741">
    <property type="protein sequence ID" value="KAJ8685448.1"/>
    <property type="molecule type" value="Genomic_DNA"/>
</dbReference>
<sequence>MRPQPGEMRLGHVHGVVALSPDKTICRCYQCTVELPDNFNHYLGWRRFDEHVLDLTRVLPHIFCECGRVAFFYENIDGCRTCVGMLDAHWPEIQSGVRLRATLSQAAIFLNR</sequence>